<keyword evidence="5 7" id="KW-1133">Transmembrane helix</keyword>
<dbReference type="Pfam" id="PF00664">
    <property type="entry name" value="ABC_membrane"/>
    <property type="match status" value="1"/>
</dbReference>
<gene>
    <name evidence="10" type="ORF">Phou_001090</name>
</gene>
<sequence>MKGVYVSATFAVLVRKGGAWLPVIAFCAVVGSGVTLALPVVLGRAIDAVVAGDGSTARWVVVACGLILLSMLADVGGAFAGAANSAGVTAWLRDRLVRHTLAVGPRAGRAFDAGDLVSRVSSNATDAAQAGLVTISVATALLPPAGALVLLTLIDPWLALVFLAGLALVGLVLRAFTRQTAAVVSAYQRTQGRLAARLAESLVGVRTIAAAGTVEAEERRVLAPLDELRRQGADTWRVLARSSAQAAVVGPLVLVAVLAAGGLALADGRISAGDLFAASRYATIGAGLGSLTGVLGGLARARAGARRAAEVLDTPTVQHGRSAVPDGPGTVEFQGVAARGDDGAALLDGVDLVLPGGATVAVVGRSGSGKSVLAALAARLRDPDAGRVLLDGVPLPDLDRAALRTAIGCAFERPVLVGGTVADAVGLGLPRDRVRAAAHATHAHDFVSRLPEGYDTPLADAPMSGGEAQRLGLARAWHAERLLVLDDATSSVDTATEVRIAAALTGSGGGRTRLVVTHRAATAARADAVVWLAGGRVRAMGRHADLWDDPEYREVFQ</sequence>
<dbReference type="GO" id="GO:0005886">
    <property type="term" value="C:plasma membrane"/>
    <property type="evidence" value="ECO:0007669"/>
    <property type="project" value="UniProtKB-SubCell"/>
</dbReference>
<feature type="domain" description="ABC transmembrane type-1" evidence="9">
    <location>
        <begin position="23"/>
        <end position="300"/>
    </location>
</feature>
<dbReference type="InterPro" id="IPR027417">
    <property type="entry name" value="P-loop_NTPase"/>
</dbReference>
<keyword evidence="2 7" id="KW-0812">Transmembrane</keyword>
<keyword evidence="11" id="KW-1185">Reference proteome</keyword>
<dbReference type="InterPro" id="IPR003439">
    <property type="entry name" value="ABC_transporter-like_ATP-bd"/>
</dbReference>
<dbReference type="GO" id="GO:0005524">
    <property type="term" value="F:ATP binding"/>
    <property type="evidence" value="ECO:0007669"/>
    <property type="project" value="UniProtKB-KW"/>
</dbReference>
<dbReference type="EMBL" id="BLPF01000001">
    <property type="protein sequence ID" value="GFJ75929.1"/>
    <property type="molecule type" value="Genomic_DNA"/>
</dbReference>
<proteinExistence type="predicted"/>
<dbReference type="AlphaFoldDB" id="A0A6V8K181"/>
<evidence type="ECO:0000256" key="1">
    <source>
        <dbReference type="ARBA" id="ARBA00004651"/>
    </source>
</evidence>
<feature type="transmembrane region" description="Helical" evidence="7">
    <location>
        <begin position="20"/>
        <end position="46"/>
    </location>
</feature>
<dbReference type="Gene3D" id="3.40.50.300">
    <property type="entry name" value="P-loop containing nucleotide triphosphate hydrolases"/>
    <property type="match status" value="1"/>
</dbReference>
<dbReference type="GO" id="GO:0016887">
    <property type="term" value="F:ATP hydrolysis activity"/>
    <property type="evidence" value="ECO:0007669"/>
    <property type="project" value="InterPro"/>
</dbReference>
<dbReference type="PROSITE" id="PS50929">
    <property type="entry name" value="ABC_TM1F"/>
    <property type="match status" value="1"/>
</dbReference>
<keyword evidence="4 10" id="KW-0067">ATP-binding</keyword>
<protein>
    <submittedName>
        <fullName evidence="10">ABC transporter ATP-binding protein</fullName>
    </submittedName>
</protein>
<evidence type="ECO:0000256" key="5">
    <source>
        <dbReference type="ARBA" id="ARBA00022989"/>
    </source>
</evidence>
<comment type="caution">
    <text evidence="10">The sequence shown here is derived from an EMBL/GenBank/DDBJ whole genome shotgun (WGS) entry which is preliminary data.</text>
</comment>
<feature type="domain" description="ABC transporter" evidence="8">
    <location>
        <begin position="331"/>
        <end position="557"/>
    </location>
</feature>
<feature type="transmembrane region" description="Helical" evidence="7">
    <location>
        <begin position="278"/>
        <end position="299"/>
    </location>
</feature>
<reference evidence="10 11" key="1">
    <citation type="submission" date="2020-03" db="EMBL/GenBank/DDBJ databases">
        <title>Whole genome shotgun sequence of Phytohabitans houttuyneae NBRC 108639.</title>
        <authorList>
            <person name="Komaki H."/>
            <person name="Tamura T."/>
        </authorList>
    </citation>
    <scope>NUCLEOTIDE SEQUENCE [LARGE SCALE GENOMIC DNA]</scope>
    <source>
        <strain evidence="10 11">NBRC 108639</strain>
    </source>
</reference>
<dbReference type="Proteomes" id="UP000482800">
    <property type="component" value="Unassembled WGS sequence"/>
</dbReference>
<name>A0A6V8K181_9ACTN</name>
<dbReference type="PANTHER" id="PTHR43394:SF1">
    <property type="entry name" value="ATP-BINDING CASSETTE SUB-FAMILY B MEMBER 10, MITOCHONDRIAL"/>
    <property type="match status" value="1"/>
</dbReference>
<keyword evidence="3" id="KW-0547">Nucleotide-binding</keyword>
<dbReference type="InterPro" id="IPR017871">
    <property type="entry name" value="ABC_transporter-like_CS"/>
</dbReference>
<dbReference type="InterPro" id="IPR036640">
    <property type="entry name" value="ABC1_TM_sf"/>
</dbReference>
<feature type="transmembrane region" description="Helical" evidence="7">
    <location>
        <begin position="157"/>
        <end position="176"/>
    </location>
</feature>
<evidence type="ECO:0000256" key="7">
    <source>
        <dbReference type="SAM" id="Phobius"/>
    </source>
</evidence>
<dbReference type="InterPro" id="IPR011527">
    <property type="entry name" value="ABC1_TM_dom"/>
</dbReference>
<dbReference type="GO" id="GO:0015421">
    <property type="term" value="F:ABC-type oligopeptide transporter activity"/>
    <property type="evidence" value="ECO:0007669"/>
    <property type="project" value="TreeGrafter"/>
</dbReference>
<keyword evidence="6 7" id="KW-0472">Membrane</keyword>
<dbReference type="PANTHER" id="PTHR43394">
    <property type="entry name" value="ATP-DEPENDENT PERMEASE MDL1, MITOCHONDRIAL"/>
    <property type="match status" value="1"/>
</dbReference>
<evidence type="ECO:0000256" key="6">
    <source>
        <dbReference type="ARBA" id="ARBA00023136"/>
    </source>
</evidence>
<dbReference type="SUPFAM" id="SSF90123">
    <property type="entry name" value="ABC transporter transmembrane region"/>
    <property type="match status" value="1"/>
</dbReference>
<feature type="transmembrane region" description="Helical" evidence="7">
    <location>
        <begin position="246"/>
        <end position="266"/>
    </location>
</feature>
<evidence type="ECO:0000313" key="10">
    <source>
        <dbReference type="EMBL" id="GFJ75929.1"/>
    </source>
</evidence>
<reference evidence="10 11" key="2">
    <citation type="submission" date="2020-03" db="EMBL/GenBank/DDBJ databases">
        <authorList>
            <person name="Ichikawa N."/>
            <person name="Kimura A."/>
            <person name="Kitahashi Y."/>
            <person name="Uohara A."/>
        </authorList>
    </citation>
    <scope>NUCLEOTIDE SEQUENCE [LARGE SCALE GENOMIC DNA]</scope>
    <source>
        <strain evidence="10 11">NBRC 108639</strain>
    </source>
</reference>
<evidence type="ECO:0000256" key="2">
    <source>
        <dbReference type="ARBA" id="ARBA00022692"/>
    </source>
</evidence>
<evidence type="ECO:0000256" key="3">
    <source>
        <dbReference type="ARBA" id="ARBA00022741"/>
    </source>
</evidence>
<evidence type="ECO:0000259" key="9">
    <source>
        <dbReference type="PROSITE" id="PS50929"/>
    </source>
</evidence>
<dbReference type="SUPFAM" id="SSF52540">
    <property type="entry name" value="P-loop containing nucleoside triphosphate hydrolases"/>
    <property type="match status" value="1"/>
</dbReference>
<evidence type="ECO:0000313" key="11">
    <source>
        <dbReference type="Proteomes" id="UP000482800"/>
    </source>
</evidence>
<comment type="subcellular location">
    <subcellularLocation>
        <location evidence="1">Cell membrane</location>
        <topology evidence="1">Multi-pass membrane protein</topology>
    </subcellularLocation>
</comment>
<feature type="transmembrane region" description="Helical" evidence="7">
    <location>
        <begin position="58"/>
        <end position="83"/>
    </location>
</feature>
<dbReference type="InterPro" id="IPR039421">
    <property type="entry name" value="Type_1_exporter"/>
</dbReference>
<evidence type="ECO:0000259" key="8">
    <source>
        <dbReference type="PROSITE" id="PS50893"/>
    </source>
</evidence>
<dbReference type="Pfam" id="PF00005">
    <property type="entry name" value="ABC_tran"/>
    <property type="match status" value="1"/>
</dbReference>
<dbReference type="SMART" id="SM00382">
    <property type="entry name" value="AAA"/>
    <property type="match status" value="1"/>
</dbReference>
<accession>A0A6V8K181</accession>
<dbReference type="PROSITE" id="PS50893">
    <property type="entry name" value="ABC_TRANSPORTER_2"/>
    <property type="match status" value="1"/>
</dbReference>
<evidence type="ECO:0000256" key="4">
    <source>
        <dbReference type="ARBA" id="ARBA00022840"/>
    </source>
</evidence>
<organism evidence="10 11">
    <name type="scientific">Phytohabitans houttuyneae</name>
    <dbReference type="NCBI Taxonomy" id="1076126"/>
    <lineage>
        <taxon>Bacteria</taxon>
        <taxon>Bacillati</taxon>
        <taxon>Actinomycetota</taxon>
        <taxon>Actinomycetes</taxon>
        <taxon>Micromonosporales</taxon>
        <taxon>Micromonosporaceae</taxon>
    </lineage>
</organism>
<dbReference type="PROSITE" id="PS00211">
    <property type="entry name" value="ABC_TRANSPORTER_1"/>
    <property type="match status" value="1"/>
</dbReference>
<dbReference type="Gene3D" id="1.20.1560.10">
    <property type="entry name" value="ABC transporter type 1, transmembrane domain"/>
    <property type="match status" value="1"/>
</dbReference>
<dbReference type="InterPro" id="IPR003593">
    <property type="entry name" value="AAA+_ATPase"/>
</dbReference>